<sequence length="102" mass="11573">MYNTIKYEGLYKEGFGTLNGGDLSSPFSSEKRTPSVAENSQCYSKTFSPWNTEAEKLDSLLDKFSHIFSAVRYDEGRNRIEPEKVVLKTATVLKPISYFTSE</sequence>
<gene>
    <name evidence="1" type="ORF">NPIL_605631</name>
</gene>
<accession>A0A8X6PUN8</accession>
<protein>
    <submittedName>
        <fullName evidence="1">Uncharacterized protein</fullName>
    </submittedName>
</protein>
<evidence type="ECO:0000313" key="2">
    <source>
        <dbReference type="Proteomes" id="UP000887013"/>
    </source>
</evidence>
<organism evidence="1 2">
    <name type="scientific">Nephila pilipes</name>
    <name type="common">Giant wood spider</name>
    <name type="synonym">Nephila maculata</name>
    <dbReference type="NCBI Taxonomy" id="299642"/>
    <lineage>
        <taxon>Eukaryota</taxon>
        <taxon>Metazoa</taxon>
        <taxon>Ecdysozoa</taxon>
        <taxon>Arthropoda</taxon>
        <taxon>Chelicerata</taxon>
        <taxon>Arachnida</taxon>
        <taxon>Araneae</taxon>
        <taxon>Araneomorphae</taxon>
        <taxon>Entelegynae</taxon>
        <taxon>Araneoidea</taxon>
        <taxon>Nephilidae</taxon>
        <taxon>Nephila</taxon>
    </lineage>
</organism>
<dbReference type="EMBL" id="BMAW01073209">
    <property type="protein sequence ID" value="GFT86751.1"/>
    <property type="molecule type" value="Genomic_DNA"/>
</dbReference>
<reference evidence="1" key="1">
    <citation type="submission" date="2020-08" db="EMBL/GenBank/DDBJ databases">
        <title>Multicomponent nature underlies the extraordinary mechanical properties of spider dragline silk.</title>
        <authorList>
            <person name="Kono N."/>
            <person name="Nakamura H."/>
            <person name="Mori M."/>
            <person name="Yoshida Y."/>
            <person name="Ohtoshi R."/>
            <person name="Malay A.D."/>
            <person name="Moran D.A.P."/>
            <person name="Tomita M."/>
            <person name="Numata K."/>
            <person name="Arakawa K."/>
        </authorList>
    </citation>
    <scope>NUCLEOTIDE SEQUENCE</scope>
</reference>
<name>A0A8X6PUN8_NEPPI</name>
<dbReference type="AlphaFoldDB" id="A0A8X6PUN8"/>
<proteinExistence type="predicted"/>
<keyword evidence="2" id="KW-1185">Reference proteome</keyword>
<comment type="caution">
    <text evidence="1">The sequence shown here is derived from an EMBL/GenBank/DDBJ whole genome shotgun (WGS) entry which is preliminary data.</text>
</comment>
<dbReference type="Proteomes" id="UP000887013">
    <property type="component" value="Unassembled WGS sequence"/>
</dbReference>
<evidence type="ECO:0000313" key="1">
    <source>
        <dbReference type="EMBL" id="GFT86751.1"/>
    </source>
</evidence>